<accession>A0ABR0H3N0</accession>
<organism evidence="2 3">
    <name type="scientific">Podospora pseudopauciseta</name>
    <dbReference type="NCBI Taxonomy" id="2093780"/>
    <lineage>
        <taxon>Eukaryota</taxon>
        <taxon>Fungi</taxon>
        <taxon>Dikarya</taxon>
        <taxon>Ascomycota</taxon>
        <taxon>Pezizomycotina</taxon>
        <taxon>Sordariomycetes</taxon>
        <taxon>Sordariomycetidae</taxon>
        <taxon>Sordariales</taxon>
        <taxon>Podosporaceae</taxon>
        <taxon>Podospora</taxon>
    </lineage>
</organism>
<dbReference type="Proteomes" id="UP001326199">
    <property type="component" value="Unassembled WGS sequence"/>
</dbReference>
<protein>
    <submittedName>
        <fullName evidence="2">Uncharacterized protein</fullName>
    </submittedName>
</protein>
<reference evidence="2 3" key="1">
    <citation type="journal article" date="2023" name="bioRxiv">
        <title>High-quality genome assemblies of four members of thePodospora anserinaspecies complex.</title>
        <authorList>
            <person name="Ament-Velasquez S.L."/>
            <person name="Vogan A.A."/>
            <person name="Wallerman O."/>
            <person name="Hartmann F."/>
            <person name="Gautier V."/>
            <person name="Silar P."/>
            <person name="Giraud T."/>
            <person name="Johannesson H."/>
        </authorList>
    </citation>
    <scope>NUCLEOTIDE SEQUENCE [LARGE SCALE GENOMIC DNA]</scope>
    <source>
        <strain evidence="2 3">CBS 411.78</strain>
    </source>
</reference>
<sequence length="127" mass="14163">MPAGWQPRTQSLSSSCPLPDAHDSVPCSAFPPLTPRAPGRGEGFEPSPTWYIPTYQVSDNRTDEHRRYTPSPIWKFPQAFGGDIWCWCCAAVPYIASNSPRSFTSKTPRKKQQLASCKLHDLVLVLS</sequence>
<dbReference type="RefSeq" id="XP_062762611.1">
    <property type="nucleotide sequence ID" value="XM_062914379.1"/>
</dbReference>
<evidence type="ECO:0000256" key="1">
    <source>
        <dbReference type="SAM" id="MobiDB-lite"/>
    </source>
</evidence>
<comment type="caution">
    <text evidence="2">The sequence shown here is derived from an EMBL/GenBank/DDBJ whole genome shotgun (WGS) entry which is preliminary data.</text>
</comment>
<gene>
    <name evidence="2" type="ORF">QC763_605380</name>
</gene>
<evidence type="ECO:0000313" key="2">
    <source>
        <dbReference type="EMBL" id="KAK4662645.1"/>
    </source>
</evidence>
<evidence type="ECO:0000313" key="3">
    <source>
        <dbReference type="Proteomes" id="UP001326199"/>
    </source>
</evidence>
<proteinExistence type="predicted"/>
<dbReference type="EMBL" id="JAFFHB010000008">
    <property type="protein sequence ID" value="KAK4662645.1"/>
    <property type="molecule type" value="Genomic_DNA"/>
</dbReference>
<feature type="compositionally biased region" description="Polar residues" evidence="1">
    <location>
        <begin position="7"/>
        <end position="16"/>
    </location>
</feature>
<feature type="region of interest" description="Disordered" evidence="1">
    <location>
        <begin position="1"/>
        <end position="47"/>
    </location>
</feature>
<keyword evidence="3" id="KW-1185">Reference proteome</keyword>
<name>A0ABR0H3N0_9PEZI</name>
<dbReference type="GeneID" id="87934722"/>